<dbReference type="GO" id="GO:0005886">
    <property type="term" value="C:plasma membrane"/>
    <property type="evidence" value="ECO:0007669"/>
    <property type="project" value="TreeGrafter"/>
</dbReference>
<comment type="caution">
    <text evidence="6">The sequence shown here is derived from an EMBL/GenBank/DDBJ whole genome shotgun (WGS) entry which is preliminary data.</text>
</comment>
<keyword evidence="7" id="KW-1185">Reference proteome</keyword>
<dbReference type="AlphaFoldDB" id="A0A841I306"/>
<evidence type="ECO:0000259" key="5">
    <source>
        <dbReference type="PROSITE" id="PS50146"/>
    </source>
</evidence>
<sequence length="293" mass="31242">MYHLILNRHAARGRLLAFLPRLERALQGAGLDYVLHRTESPLEVLALAQTLADQATLVGVGGDGTLHSVVGAAVAYGREFGMIPLGSANDYVRGLGWDMSLAASVRRLGQPAAALDAGCLGDGRVFANGLGMGFDAQVARLAHQAPGNLRGLGRYLWAVAQALRDLEQRRATVYADGRLVFDGPALLIAVMNGTRYGGGFRIAPQAHPADGLFDVVIARELRRAQVAAVLPRVIAGLHLNHPAVLHLRAREVQVLWEAPVDAHVDGEMAAASDRFHARILPGALRLRGAGPLR</sequence>
<dbReference type="PROSITE" id="PS50146">
    <property type="entry name" value="DAGK"/>
    <property type="match status" value="1"/>
</dbReference>
<evidence type="ECO:0000256" key="1">
    <source>
        <dbReference type="ARBA" id="ARBA00022679"/>
    </source>
</evidence>
<organism evidence="6 7">
    <name type="scientific">Deinobacterium chartae</name>
    <dbReference type="NCBI Taxonomy" id="521158"/>
    <lineage>
        <taxon>Bacteria</taxon>
        <taxon>Thermotogati</taxon>
        <taxon>Deinococcota</taxon>
        <taxon>Deinococci</taxon>
        <taxon>Deinococcales</taxon>
        <taxon>Deinococcaceae</taxon>
        <taxon>Deinobacterium</taxon>
    </lineage>
</organism>
<evidence type="ECO:0000313" key="7">
    <source>
        <dbReference type="Proteomes" id="UP000569951"/>
    </source>
</evidence>
<dbReference type="InterPro" id="IPR017438">
    <property type="entry name" value="ATP-NAD_kinase_N"/>
</dbReference>
<dbReference type="InterPro" id="IPR045540">
    <property type="entry name" value="YegS/DAGK_C"/>
</dbReference>
<dbReference type="InterPro" id="IPR001206">
    <property type="entry name" value="Diacylglycerol_kinase_cat_dom"/>
</dbReference>
<proteinExistence type="predicted"/>
<dbReference type="Pfam" id="PF00781">
    <property type="entry name" value="DAGK_cat"/>
    <property type="match status" value="1"/>
</dbReference>
<dbReference type="GO" id="GO:0005524">
    <property type="term" value="F:ATP binding"/>
    <property type="evidence" value="ECO:0007669"/>
    <property type="project" value="UniProtKB-KW"/>
</dbReference>
<dbReference type="Gene3D" id="2.60.200.40">
    <property type="match status" value="1"/>
</dbReference>
<dbReference type="RefSeq" id="WP_183988793.1">
    <property type="nucleotide sequence ID" value="NZ_JACHHG010000020.1"/>
</dbReference>
<name>A0A841I306_9DEIO</name>
<keyword evidence="2" id="KW-0547">Nucleotide-binding</keyword>
<gene>
    <name evidence="6" type="ORF">HNR42_003522</name>
</gene>
<evidence type="ECO:0000313" key="6">
    <source>
        <dbReference type="EMBL" id="MBB6100057.1"/>
    </source>
</evidence>
<dbReference type="SUPFAM" id="SSF111331">
    <property type="entry name" value="NAD kinase/diacylglycerol kinase-like"/>
    <property type="match status" value="1"/>
</dbReference>
<evidence type="ECO:0000256" key="3">
    <source>
        <dbReference type="ARBA" id="ARBA00022777"/>
    </source>
</evidence>
<dbReference type="InterPro" id="IPR050187">
    <property type="entry name" value="Lipid_Phosphate_FormReg"/>
</dbReference>
<protein>
    <submittedName>
        <fullName evidence="6">YegS/Rv2252/BmrU family lipid kinase</fullName>
    </submittedName>
</protein>
<dbReference type="Gene3D" id="3.40.50.10330">
    <property type="entry name" value="Probable inorganic polyphosphate/atp-NAD kinase, domain 1"/>
    <property type="match status" value="1"/>
</dbReference>
<dbReference type="EMBL" id="JACHHG010000020">
    <property type="protein sequence ID" value="MBB6100057.1"/>
    <property type="molecule type" value="Genomic_DNA"/>
</dbReference>
<dbReference type="PANTHER" id="PTHR12358:SF106">
    <property type="entry name" value="LIPID KINASE YEGS"/>
    <property type="match status" value="1"/>
</dbReference>
<dbReference type="InterPro" id="IPR016064">
    <property type="entry name" value="NAD/diacylglycerol_kinase_sf"/>
</dbReference>
<dbReference type="Pfam" id="PF19279">
    <property type="entry name" value="YegS_C"/>
    <property type="match status" value="1"/>
</dbReference>
<dbReference type="GO" id="GO:0016301">
    <property type="term" value="F:kinase activity"/>
    <property type="evidence" value="ECO:0007669"/>
    <property type="project" value="UniProtKB-KW"/>
</dbReference>
<feature type="domain" description="DAGKc" evidence="5">
    <location>
        <begin position="1"/>
        <end position="124"/>
    </location>
</feature>
<keyword evidence="3 6" id="KW-0418">Kinase</keyword>
<keyword evidence="1" id="KW-0808">Transferase</keyword>
<reference evidence="6 7" key="1">
    <citation type="submission" date="2020-08" db="EMBL/GenBank/DDBJ databases">
        <title>Genomic Encyclopedia of Type Strains, Phase IV (KMG-IV): sequencing the most valuable type-strain genomes for metagenomic binning, comparative biology and taxonomic classification.</title>
        <authorList>
            <person name="Goeker M."/>
        </authorList>
    </citation>
    <scope>NUCLEOTIDE SEQUENCE [LARGE SCALE GENOMIC DNA]</scope>
    <source>
        <strain evidence="6 7">DSM 21458</strain>
    </source>
</reference>
<accession>A0A841I306</accession>
<evidence type="ECO:0000256" key="2">
    <source>
        <dbReference type="ARBA" id="ARBA00022741"/>
    </source>
</evidence>
<dbReference type="Proteomes" id="UP000569951">
    <property type="component" value="Unassembled WGS sequence"/>
</dbReference>
<keyword evidence="4" id="KW-0067">ATP-binding</keyword>
<evidence type="ECO:0000256" key="4">
    <source>
        <dbReference type="ARBA" id="ARBA00022840"/>
    </source>
</evidence>
<dbReference type="PANTHER" id="PTHR12358">
    <property type="entry name" value="SPHINGOSINE KINASE"/>
    <property type="match status" value="1"/>
</dbReference>